<evidence type="ECO:0000313" key="2">
    <source>
        <dbReference type="Proteomes" id="UP000186323"/>
    </source>
</evidence>
<keyword evidence="2" id="KW-1185">Reference proteome</keyword>
<dbReference type="AlphaFoldDB" id="A0A1K1LD50"/>
<reference evidence="2" key="1">
    <citation type="submission" date="2016-10" db="EMBL/GenBank/DDBJ databases">
        <authorList>
            <person name="Wegmann U."/>
        </authorList>
    </citation>
    <scope>NUCLEOTIDE SEQUENCE [LARGE SCALE GENOMIC DNA]</scope>
</reference>
<dbReference type="KEGG" id="dpg:DESPIGER_0773"/>
<name>A0A1K1LD50_9BACT</name>
<evidence type="ECO:0000313" key="1">
    <source>
        <dbReference type="EMBL" id="SFV72649.1"/>
    </source>
</evidence>
<organism evidence="1 2">
    <name type="scientific">Desulfovibrio piger</name>
    <dbReference type="NCBI Taxonomy" id="901"/>
    <lineage>
        <taxon>Bacteria</taxon>
        <taxon>Pseudomonadati</taxon>
        <taxon>Thermodesulfobacteriota</taxon>
        <taxon>Desulfovibrionia</taxon>
        <taxon>Desulfovibrionales</taxon>
        <taxon>Desulfovibrionaceae</taxon>
        <taxon>Desulfovibrio</taxon>
    </lineage>
</organism>
<protein>
    <submittedName>
        <fullName evidence="1">Uncharacterized protein</fullName>
    </submittedName>
</protein>
<dbReference type="Proteomes" id="UP000186323">
    <property type="component" value="Chromosome I"/>
</dbReference>
<gene>
    <name evidence="1" type="ORF">DESPIGER_0773</name>
</gene>
<sequence>MMGTSPCIFGVLRAVLRLFIVLQGCRKPFGEMIFLARDSRGVLLFHGLLAHPGTPWLVLVTGESIEDFTRHLRSSLRSKNGNAVRDGFQFLTRFTQFCLHEGAYGIFTGGPGLADVSQRLPDQIPRRLWRFTHGATPCAVAPGAP</sequence>
<proteinExistence type="predicted"/>
<dbReference type="EMBL" id="LT630450">
    <property type="protein sequence ID" value="SFV72649.1"/>
    <property type="molecule type" value="Genomic_DNA"/>
</dbReference>
<accession>A0A1K1LD50</accession>